<feature type="compositionally biased region" description="Basic and acidic residues" evidence="2">
    <location>
        <begin position="752"/>
        <end position="761"/>
    </location>
</feature>
<feature type="region of interest" description="Disordered" evidence="2">
    <location>
        <begin position="38"/>
        <end position="69"/>
    </location>
</feature>
<feature type="compositionally biased region" description="Acidic residues" evidence="2">
    <location>
        <begin position="50"/>
        <end position="65"/>
    </location>
</feature>
<gene>
    <name evidence="4" type="ORF">APAL1065_LOCUS5522</name>
</gene>
<evidence type="ECO:0000313" key="4">
    <source>
        <dbReference type="EMBL" id="CAD9951473.1"/>
    </source>
</evidence>
<evidence type="ECO:0000259" key="3">
    <source>
        <dbReference type="Pfam" id="PF12936"/>
    </source>
</evidence>
<name>A0A7S2VCY1_9STRA</name>
<dbReference type="PANTHER" id="PTHR14490:SF5">
    <property type="entry name" value="PROTEIN KRI1 HOMOLOG"/>
    <property type="match status" value="1"/>
</dbReference>
<comment type="similarity">
    <text evidence="1">Belongs to the KRI1 family.</text>
</comment>
<feature type="compositionally biased region" description="Basic and acidic residues" evidence="2">
    <location>
        <begin position="213"/>
        <end position="225"/>
    </location>
</feature>
<feature type="compositionally biased region" description="Acidic residues" evidence="2">
    <location>
        <begin position="104"/>
        <end position="113"/>
    </location>
</feature>
<dbReference type="AlphaFoldDB" id="A0A7S2VCY1"/>
<feature type="region of interest" description="Disordered" evidence="2">
    <location>
        <begin position="82"/>
        <end position="168"/>
    </location>
</feature>
<feature type="compositionally biased region" description="Basic and acidic residues" evidence="2">
    <location>
        <begin position="356"/>
        <end position="368"/>
    </location>
</feature>
<dbReference type="Pfam" id="PF05178">
    <property type="entry name" value="Kri1"/>
    <property type="match status" value="1"/>
</dbReference>
<organism evidence="4">
    <name type="scientific">Entomoneis paludosa</name>
    <dbReference type="NCBI Taxonomy" id="265537"/>
    <lineage>
        <taxon>Eukaryota</taxon>
        <taxon>Sar</taxon>
        <taxon>Stramenopiles</taxon>
        <taxon>Ochrophyta</taxon>
        <taxon>Bacillariophyta</taxon>
        <taxon>Bacillariophyceae</taxon>
        <taxon>Bacillariophycidae</taxon>
        <taxon>Entomoneidaceae</taxon>
        <taxon>Entomoneis</taxon>
    </lineage>
</organism>
<proteinExistence type="inferred from homology"/>
<feature type="compositionally biased region" description="Basic and acidic residues" evidence="2">
    <location>
        <begin position="771"/>
        <end position="781"/>
    </location>
</feature>
<feature type="compositionally biased region" description="Basic and acidic residues" evidence="2">
    <location>
        <begin position="38"/>
        <end position="49"/>
    </location>
</feature>
<dbReference type="EMBL" id="HBHT01008251">
    <property type="protein sequence ID" value="CAD9951473.1"/>
    <property type="molecule type" value="Transcribed_RNA"/>
</dbReference>
<feature type="compositionally biased region" description="Basic residues" evidence="2">
    <location>
        <begin position="693"/>
        <end position="704"/>
    </location>
</feature>
<feature type="compositionally biased region" description="Basic and acidic residues" evidence="2">
    <location>
        <begin position="434"/>
        <end position="449"/>
    </location>
</feature>
<feature type="compositionally biased region" description="Basic and acidic residues" evidence="2">
    <location>
        <begin position="114"/>
        <end position="138"/>
    </location>
</feature>
<evidence type="ECO:0000256" key="2">
    <source>
        <dbReference type="SAM" id="MobiDB-lite"/>
    </source>
</evidence>
<dbReference type="GO" id="GO:0000447">
    <property type="term" value="P:endonucleolytic cleavage in ITS1 to separate SSU-rRNA from 5.8S rRNA and LSU-rRNA from tricistronic rRNA transcript (SSU-rRNA, 5.8S rRNA, LSU-rRNA)"/>
    <property type="evidence" value="ECO:0007669"/>
    <property type="project" value="TreeGrafter"/>
</dbReference>
<feature type="compositionally biased region" description="Acidic residues" evidence="2">
    <location>
        <begin position="450"/>
        <end position="479"/>
    </location>
</feature>
<dbReference type="Pfam" id="PF12936">
    <property type="entry name" value="Kri1_C"/>
    <property type="match status" value="1"/>
</dbReference>
<feature type="region of interest" description="Disordered" evidence="2">
    <location>
        <begin position="335"/>
        <end position="368"/>
    </location>
</feature>
<feature type="compositionally biased region" description="Basic and acidic residues" evidence="2">
    <location>
        <begin position="720"/>
        <end position="737"/>
    </location>
</feature>
<accession>A0A7S2VCY1</accession>
<feature type="region of interest" description="Disordered" evidence="2">
    <location>
        <begin position="256"/>
        <end position="303"/>
    </location>
</feature>
<dbReference type="GO" id="GO:0005730">
    <property type="term" value="C:nucleolus"/>
    <property type="evidence" value="ECO:0007669"/>
    <property type="project" value="TreeGrafter"/>
</dbReference>
<evidence type="ECO:0000256" key="1">
    <source>
        <dbReference type="ARBA" id="ARBA00007473"/>
    </source>
</evidence>
<feature type="compositionally biased region" description="Polar residues" evidence="2">
    <location>
        <begin position="663"/>
        <end position="676"/>
    </location>
</feature>
<dbReference type="PANTHER" id="PTHR14490">
    <property type="entry name" value="ZINC FINGER, ZZ TYPE"/>
    <property type="match status" value="1"/>
</dbReference>
<dbReference type="GO" id="GO:0030686">
    <property type="term" value="C:90S preribosome"/>
    <property type="evidence" value="ECO:0007669"/>
    <property type="project" value="TreeGrafter"/>
</dbReference>
<feature type="region of interest" description="Disordered" evidence="2">
    <location>
        <begin position="196"/>
        <end position="237"/>
    </location>
</feature>
<feature type="compositionally biased region" description="Acidic residues" evidence="2">
    <location>
        <begin position="293"/>
        <end position="303"/>
    </location>
</feature>
<feature type="region of interest" description="Disordered" evidence="2">
    <location>
        <begin position="430"/>
        <end position="518"/>
    </location>
</feature>
<dbReference type="InterPro" id="IPR024626">
    <property type="entry name" value="Kri1-like_C"/>
</dbReference>
<reference evidence="4" key="1">
    <citation type="submission" date="2021-01" db="EMBL/GenBank/DDBJ databases">
        <authorList>
            <person name="Corre E."/>
            <person name="Pelletier E."/>
            <person name="Niang G."/>
            <person name="Scheremetjew M."/>
            <person name="Finn R."/>
            <person name="Kale V."/>
            <person name="Holt S."/>
            <person name="Cochrane G."/>
            <person name="Meng A."/>
            <person name="Brown T."/>
            <person name="Cohen L."/>
        </authorList>
    </citation>
    <scope>NUCLEOTIDE SEQUENCE</scope>
    <source>
        <strain evidence="4">CCMP125</strain>
    </source>
</reference>
<feature type="compositionally biased region" description="Basic residues" evidence="2">
    <location>
        <begin position="634"/>
        <end position="644"/>
    </location>
</feature>
<feature type="region of interest" description="Disordered" evidence="2">
    <location>
        <begin position="602"/>
        <end position="806"/>
    </location>
</feature>
<feature type="compositionally biased region" description="Acidic residues" evidence="2">
    <location>
        <begin position="261"/>
        <end position="276"/>
    </location>
</feature>
<feature type="domain" description="Kri1-like C-terminal" evidence="3">
    <location>
        <begin position="524"/>
        <end position="594"/>
    </location>
</feature>
<feature type="compositionally biased region" description="Basic and acidic residues" evidence="2">
    <location>
        <begin position="283"/>
        <end position="292"/>
    </location>
</feature>
<feature type="compositionally biased region" description="Polar residues" evidence="2">
    <location>
        <begin position="796"/>
        <end position="806"/>
    </location>
</feature>
<dbReference type="InterPro" id="IPR018034">
    <property type="entry name" value="Kri1"/>
</dbReference>
<protein>
    <recommendedName>
        <fullName evidence="3">Kri1-like C-terminal domain-containing protein</fullName>
    </recommendedName>
</protein>
<feature type="compositionally biased region" description="Acidic residues" evidence="2">
    <location>
        <begin position="489"/>
        <end position="503"/>
    </location>
</feature>
<feature type="compositionally biased region" description="Basic and acidic residues" evidence="2">
    <location>
        <begin position="645"/>
        <end position="662"/>
    </location>
</feature>
<sequence>MADKGGLLDSDSDSEQETEKLLINKKFAKEYDARKQKLELRTARLRGEAPEEDSEDDETEDEDGDLLTTRLDTDIMKTLNALRSKDETIYNPETRFFDGTKPSEDDEGEDSDEELGRKDKPKRYKDVVREQILEEMEKGTSAIAHDGDNDDKDEGKKQSYRSELAYDDEQREIRKAFLSSTTKDSDDDDDLMVVKHTHKGDKGDGNDEEFLTEIEKMEKSLRQGNREPSNIVDPKGEVKDGEKFLLEFFKKRSWIDQDQIGGEDSDDSDDQNDDENVPMKGGAEGKDGHESDDSLEQLDQTDDFESQYNFRFEAAAAAGGQSGADFSNVGYARGQLMNTLRRPDETRRQKRVARKERKEAERRAKEEQLKRLKNAKRQELERNVAEIKKVLGEYDVKDGAVDEAAILKMMEGDYDPDKLEQLMNETFGDEYYEREDAKWKSDKDVREDLAKDEDGEILVGDDEQGGLYDDENDDDDDEPNERAERGQDETEEDDWVEEEEFGDDYYNSNAEEQEETELEKKIKTKMEDELYKLDYEDIVAGMPTRFKYRTVEANDYGLTTEEILLARDTTLRQYVSLKKMAPYREDGEHVVSRSKRRAFRDVLERDLEELAENEPGPSTTDEKQPTPESEGGSKKKKRRKKKKKGTDVDVEAKSAGADKESEATQTEPAPSITKTDGGTDEEENDAAQESASKKSKRRRRKKKSKKEDEGENSEAPQASEKLDAEKKVETTSDEHGTISKTATNEAKQTDGLAEKSQDIVEKKKKRKSEKRRTDGDLDRDSKKNRKKSKKSKVEGITSSRLGSYGL</sequence>